<sequence length="131" mass="14620">MGICIIKNYRIEGDKTMNFWGKITGSDMTSELKTFESRAKKLPADYQAAWGEINANLWPHSDFTGRNLMPILDGVLGLLEETAADGQSVQEVLGDDIKGFCSALVGEEGAKSFRDKWREQLRHNIAKKLGK</sequence>
<dbReference type="STRING" id="1121420.SAMN02746098_05136"/>
<dbReference type="Gene3D" id="1.10.1900.10">
    <property type="entry name" value="c-terminal domain of poly(a) binding protein"/>
    <property type="match status" value="1"/>
</dbReference>
<dbReference type="SUPFAM" id="SSF158560">
    <property type="entry name" value="BH3980-like"/>
    <property type="match status" value="1"/>
</dbReference>
<name>A0A1M6GFQ8_9FIRM</name>
<dbReference type="InterPro" id="IPR008316">
    <property type="entry name" value="UCP029876"/>
</dbReference>
<keyword evidence="2" id="KW-1185">Reference proteome</keyword>
<evidence type="ECO:0000313" key="2">
    <source>
        <dbReference type="Proteomes" id="UP000183954"/>
    </source>
</evidence>
<dbReference type="Proteomes" id="UP000183954">
    <property type="component" value="Unassembled WGS sequence"/>
</dbReference>
<evidence type="ECO:0000313" key="1">
    <source>
        <dbReference type="EMBL" id="SHJ08748.1"/>
    </source>
</evidence>
<accession>A0A1M6GFQ8</accession>
<keyword evidence="1" id="KW-0238">DNA-binding</keyword>
<protein>
    <submittedName>
        <fullName evidence="1">DNA-binding ferritin-like protein (Dps family)</fullName>
    </submittedName>
</protein>
<dbReference type="GO" id="GO:0003677">
    <property type="term" value="F:DNA binding"/>
    <property type="evidence" value="ECO:0007669"/>
    <property type="project" value="UniProtKB-KW"/>
</dbReference>
<reference evidence="2" key="1">
    <citation type="submission" date="2016-11" db="EMBL/GenBank/DDBJ databases">
        <authorList>
            <person name="Varghese N."/>
            <person name="Submissions S."/>
        </authorList>
    </citation>
    <scope>NUCLEOTIDE SEQUENCE [LARGE SCALE GENOMIC DNA]</scope>
    <source>
        <strain evidence="2">DSM 15449</strain>
    </source>
</reference>
<proteinExistence type="predicted"/>
<dbReference type="Pfam" id="PF06304">
    <property type="entry name" value="DUF1048"/>
    <property type="match status" value="1"/>
</dbReference>
<dbReference type="AlphaFoldDB" id="A0A1M6GFQ8"/>
<gene>
    <name evidence="1" type="ORF">SAMN02746098_05136</name>
</gene>
<organism evidence="1 2">
    <name type="scientific">Desulfosporosinus lacus DSM 15449</name>
    <dbReference type="NCBI Taxonomy" id="1121420"/>
    <lineage>
        <taxon>Bacteria</taxon>
        <taxon>Bacillati</taxon>
        <taxon>Bacillota</taxon>
        <taxon>Clostridia</taxon>
        <taxon>Eubacteriales</taxon>
        <taxon>Desulfitobacteriaceae</taxon>
        <taxon>Desulfosporosinus</taxon>
    </lineage>
</organism>
<dbReference type="EMBL" id="FQXJ01000037">
    <property type="protein sequence ID" value="SHJ08748.1"/>
    <property type="molecule type" value="Genomic_DNA"/>
</dbReference>